<feature type="domain" description="PurM-like N-terminal" evidence="6">
    <location>
        <begin position="30"/>
        <end position="136"/>
    </location>
</feature>
<dbReference type="InterPro" id="IPR036676">
    <property type="entry name" value="PurM-like_C_sf"/>
</dbReference>
<name>A0A933SCE8_UNCEI</name>
<evidence type="ECO:0000256" key="2">
    <source>
        <dbReference type="ARBA" id="ARBA00022741"/>
    </source>
</evidence>
<dbReference type="GO" id="GO:0005737">
    <property type="term" value="C:cytoplasm"/>
    <property type="evidence" value="ECO:0007669"/>
    <property type="project" value="TreeGrafter"/>
</dbReference>
<evidence type="ECO:0000256" key="5">
    <source>
        <dbReference type="ARBA" id="ARBA00023266"/>
    </source>
</evidence>
<dbReference type="NCBIfam" id="NF002098">
    <property type="entry name" value="PRK00943.1"/>
    <property type="match status" value="1"/>
</dbReference>
<dbReference type="AlphaFoldDB" id="A0A933SCE8"/>
<keyword evidence="5" id="KW-0711">Selenium</keyword>
<accession>A0A933SCE8</accession>
<comment type="caution">
    <text evidence="8">The sequence shown here is derived from an EMBL/GenBank/DDBJ whole genome shotgun (WGS) entry which is preliminary data.</text>
</comment>
<dbReference type="SUPFAM" id="SSF55326">
    <property type="entry name" value="PurM N-terminal domain-like"/>
    <property type="match status" value="1"/>
</dbReference>
<sequence>MGPGDLRQALQQLRMPRKDRRVLVDASTLDDAGVFAHGRGEALVQTVDFFTPIVDDPYDFGQIAAANALSDVYAMGGTPLTALALLCAPEQALAPEVIAAILQGGLDKMHEAGVSVIGGHSVRDPELKFGYSVTGTAKRKSLLLNSGVRPGDRLYLTKALGTGILSTALKQGKLDGPHAKRLTRQLAALNRVAGELAVEFGARAATDVTGFGLLGHASQMAEASGVTLHLRPSAGWLLPRVREHAAAGVVPGGLARNREFYAPRISSEGVDEALLAALYDPQTSGGLFVAIPSRKAKAFEAAMQRRRVWHVEAGEAVSAGEHLVVLRPAE</sequence>
<dbReference type="Pfam" id="PF02769">
    <property type="entry name" value="AIRS_C"/>
    <property type="match status" value="1"/>
</dbReference>
<evidence type="ECO:0000256" key="3">
    <source>
        <dbReference type="ARBA" id="ARBA00022777"/>
    </source>
</evidence>
<dbReference type="Gene3D" id="3.30.1330.10">
    <property type="entry name" value="PurM-like, N-terminal domain"/>
    <property type="match status" value="1"/>
</dbReference>
<evidence type="ECO:0000313" key="8">
    <source>
        <dbReference type="EMBL" id="MBI5168846.1"/>
    </source>
</evidence>
<keyword evidence="1 8" id="KW-0808">Transferase</keyword>
<dbReference type="PANTHER" id="PTHR10256:SF0">
    <property type="entry name" value="INACTIVE SELENIDE, WATER DIKINASE-LIKE PROTEIN-RELATED"/>
    <property type="match status" value="1"/>
</dbReference>
<dbReference type="InterPro" id="IPR004536">
    <property type="entry name" value="SPS/SelD"/>
</dbReference>
<dbReference type="PIRSF" id="PIRSF036407">
    <property type="entry name" value="Selenphspht_syn"/>
    <property type="match status" value="1"/>
</dbReference>
<dbReference type="InterPro" id="IPR010918">
    <property type="entry name" value="PurM-like_C_dom"/>
</dbReference>
<evidence type="ECO:0000259" key="7">
    <source>
        <dbReference type="Pfam" id="PF02769"/>
    </source>
</evidence>
<proteinExistence type="predicted"/>
<dbReference type="PANTHER" id="PTHR10256">
    <property type="entry name" value="SELENIDE, WATER DIKINASE"/>
    <property type="match status" value="1"/>
</dbReference>
<keyword evidence="3" id="KW-0418">Kinase</keyword>
<dbReference type="GO" id="GO:0016260">
    <property type="term" value="P:selenocysteine biosynthetic process"/>
    <property type="evidence" value="ECO:0007669"/>
    <property type="project" value="TreeGrafter"/>
</dbReference>
<dbReference type="SUPFAM" id="SSF56042">
    <property type="entry name" value="PurM C-terminal domain-like"/>
    <property type="match status" value="1"/>
</dbReference>
<keyword evidence="2" id="KW-0547">Nucleotide-binding</keyword>
<dbReference type="EC" id="2.7.9.3" evidence="8"/>
<evidence type="ECO:0000313" key="9">
    <source>
        <dbReference type="Proteomes" id="UP000696931"/>
    </source>
</evidence>
<dbReference type="Gene3D" id="3.90.650.10">
    <property type="entry name" value="PurM-like C-terminal domain"/>
    <property type="match status" value="1"/>
</dbReference>
<dbReference type="GO" id="GO:0004756">
    <property type="term" value="F:selenide, water dikinase activity"/>
    <property type="evidence" value="ECO:0007669"/>
    <property type="project" value="UniProtKB-EC"/>
</dbReference>
<reference evidence="8" key="1">
    <citation type="submission" date="2020-07" db="EMBL/GenBank/DDBJ databases">
        <title>Huge and variable diversity of episymbiotic CPR bacteria and DPANN archaea in groundwater ecosystems.</title>
        <authorList>
            <person name="He C.Y."/>
            <person name="Keren R."/>
            <person name="Whittaker M."/>
            <person name="Farag I.F."/>
            <person name="Doudna J."/>
            <person name="Cate J.H.D."/>
            <person name="Banfield J.F."/>
        </authorList>
    </citation>
    <scope>NUCLEOTIDE SEQUENCE</scope>
    <source>
        <strain evidence="8">NC_groundwater_1813_Pr3_B-0.1um_71_17</strain>
    </source>
</reference>
<evidence type="ECO:0000256" key="1">
    <source>
        <dbReference type="ARBA" id="ARBA00022679"/>
    </source>
</evidence>
<feature type="domain" description="PurM-like C-terminal" evidence="7">
    <location>
        <begin position="149"/>
        <end position="320"/>
    </location>
</feature>
<dbReference type="InterPro" id="IPR036921">
    <property type="entry name" value="PurM-like_N_sf"/>
</dbReference>
<dbReference type="Proteomes" id="UP000696931">
    <property type="component" value="Unassembled WGS sequence"/>
</dbReference>
<dbReference type="EMBL" id="JACRIW010000038">
    <property type="protein sequence ID" value="MBI5168846.1"/>
    <property type="molecule type" value="Genomic_DNA"/>
</dbReference>
<organism evidence="8 9">
    <name type="scientific">Eiseniibacteriota bacterium</name>
    <dbReference type="NCBI Taxonomy" id="2212470"/>
    <lineage>
        <taxon>Bacteria</taxon>
        <taxon>Candidatus Eiseniibacteriota</taxon>
    </lineage>
</organism>
<protein>
    <submittedName>
        <fullName evidence="8">Selenide, water dikinase SelD</fullName>
        <ecNumber evidence="8">2.7.9.3</ecNumber>
    </submittedName>
</protein>
<dbReference type="CDD" id="cd02195">
    <property type="entry name" value="SelD"/>
    <property type="match status" value="1"/>
</dbReference>
<evidence type="ECO:0000256" key="4">
    <source>
        <dbReference type="ARBA" id="ARBA00022840"/>
    </source>
</evidence>
<dbReference type="InterPro" id="IPR016188">
    <property type="entry name" value="PurM-like_N"/>
</dbReference>
<dbReference type="NCBIfam" id="TIGR00476">
    <property type="entry name" value="selD"/>
    <property type="match status" value="1"/>
</dbReference>
<gene>
    <name evidence="8" type="primary">selD</name>
    <name evidence="8" type="ORF">HZA61_05115</name>
</gene>
<dbReference type="GO" id="GO:0005524">
    <property type="term" value="F:ATP binding"/>
    <property type="evidence" value="ECO:0007669"/>
    <property type="project" value="UniProtKB-KW"/>
</dbReference>
<evidence type="ECO:0000259" key="6">
    <source>
        <dbReference type="Pfam" id="PF00586"/>
    </source>
</evidence>
<keyword evidence="4" id="KW-0067">ATP-binding</keyword>
<dbReference type="Pfam" id="PF00586">
    <property type="entry name" value="AIRS"/>
    <property type="match status" value="1"/>
</dbReference>